<dbReference type="InterPro" id="IPR011623">
    <property type="entry name" value="7TMR_DISM_rcpt_extracell_dom1"/>
</dbReference>
<dbReference type="InterPro" id="IPR003661">
    <property type="entry name" value="HisK_dim/P_dom"/>
</dbReference>
<evidence type="ECO:0000256" key="12">
    <source>
        <dbReference type="PROSITE-ProRule" id="PRU00169"/>
    </source>
</evidence>
<dbReference type="Pfam" id="PF00072">
    <property type="entry name" value="Response_reg"/>
    <property type="match status" value="1"/>
</dbReference>
<dbReference type="SMART" id="SM00387">
    <property type="entry name" value="HATPase_c"/>
    <property type="match status" value="2"/>
</dbReference>
<dbReference type="Pfam" id="PF06580">
    <property type="entry name" value="His_kinase"/>
    <property type="match status" value="1"/>
</dbReference>
<evidence type="ECO:0000256" key="10">
    <source>
        <dbReference type="ARBA" id="ARBA00023012"/>
    </source>
</evidence>
<keyword evidence="10" id="KW-0902">Two-component regulatory system</keyword>
<proteinExistence type="predicted"/>
<keyword evidence="13" id="KW-1133">Transmembrane helix</keyword>
<dbReference type="Pfam" id="PF00512">
    <property type="entry name" value="HisKA"/>
    <property type="match status" value="1"/>
</dbReference>
<dbReference type="Pfam" id="PF02518">
    <property type="entry name" value="HATPase_c"/>
    <property type="match status" value="2"/>
</dbReference>
<keyword evidence="13" id="KW-0812">Transmembrane</keyword>
<reference evidence="16 17" key="1">
    <citation type="journal article" date="2012" name="PLoS ONE">
        <title>The purine-utilizing bacterium Clostridium acidurici 9a: a genome-guided metabolic reconsideration.</title>
        <authorList>
            <person name="Hartwich K."/>
            <person name="Poehlein A."/>
            <person name="Daniel R."/>
        </authorList>
    </citation>
    <scope>NUCLEOTIDE SEQUENCE [LARGE SCALE GENOMIC DNA]</scope>
    <source>
        <strain evidence="17">ATCC 7906 / DSM 604 / BCRC 14475 / CIP 104303 / KCTC 5404 / NCIMB 10678 / 9a</strain>
    </source>
</reference>
<name>K0B0Q2_GOTA9</name>
<feature type="transmembrane region" description="Helical" evidence="13">
    <location>
        <begin position="379"/>
        <end position="400"/>
    </location>
</feature>
<dbReference type="KEGG" id="cad:Curi_c21000"/>
<dbReference type="PRINTS" id="PR00344">
    <property type="entry name" value="BCTRLSENSOR"/>
</dbReference>
<organism evidence="16 17">
    <name type="scientific">Gottschalkia acidurici (strain ATCC 7906 / DSM 604 / BCRC 14475 / CIP 104303 / KCTC 5404 / NCIMB 10678 / 9a)</name>
    <name type="common">Clostridium acidurici</name>
    <dbReference type="NCBI Taxonomy" id="1128398"/>
    <lineage>
        <taxon>Bacteria</taxon>
        <taxon>Bacillati</taxon>
        <taxon>Bacillota</taxon>
        <taxon>Tissierellia</taxon>
        <taxon>Tissierellales</taxon>
        <taxon>Gottschalkiaceae</taxon>
        <taxon>Gottschalkia</taxon>
    </lineage>
</organism>
<dbReference type="InterPro" id="IPR011006">
    <property type="entry name" value="CheY-like_superfamily"/>
</dbReference>
<feature type="transmembrane region" description="Helical" evidence="13">
    <location>
        <begin position="283"/>
        <end position="305"/>
    </location>
</feature>
<dbReference type="Gene3D" id="3.40.50.2300">
    <property type="match status" value="1"/>
</dbReference>
<dbReference type="InterPro" id="IPR010559">
    <property type="entry name" value="Sig_transdc_His_kin_internal"/>
</dbReference>
<evidence type="ECO:0000256" key="2">
    <source>
        <dbReference type="ARBA" id="ARBA00004236"/>
    </source>
</evidence>
<evidence type="ECO:0000259" key="14">
    <source>
        <dbReference type="PROSITE" id="PS50109"/>
    </source>
</evidence>
<dbReference type="CDD" id="cd00082">
    <property type="entry name" value="HisKA"/>
    <property type="match status" value="1"/>
</dbReference>
<dbReference type="SUPFAM" id="SSF47384">
    <property type="entry name" value="Homodimeric domain of signal transducing histidine kinase"/>
    <property type="match status" value="1"/>
</dbReference>
<evidence type="ECO:0000256" key="9">
    <source>
        <dbReference type="ARBA" id="ARBA00022840"/>
    </source>
</evidence>
<feature type="modified residue" description="4-aspartylphosphate" evidence="12">
    <location>
        <position position="760"/>
    </location>
</feature>
<dbReference type="SMART" id="SM00448">
    <property type="entry name" value="REC"/>
    <property type="match status" value="1"/>
</dbReference>
<dbReference type="InterPro" id="IPR036097">
    <property type="entry name" value="HisK_dim/P_sf"/>
</dbReference>
<keyword evidence="4" id="KW-1003">Cell membrane</keyword>
<evidence type="ECO:0000256" key="5">
    <source>
        <dbReference type="ARBA" id="ARBA00022553"/>
    </source>
</evidence>
<dbReference type="PANTHER" id="PTHR43547">
    <property type="entry name" value="TWO-COMPONENT HISTIDINE KINASE"/>
    <property type="match status" value="1"/>
</dbReference>
<keyword evidence="17" id="KW-1185">Reference proteome</keyword>
<dbReference type="InterPro" id="IPR036890">
    <property type="entry name" value="HATPase_C_sf"/>
</dbReference>
<dbReference type="SUPFAM" id="SSF49785">
    <property type="entry name" value="Galactose-binding domain-like"/>
    <property type="match status" value="1"/>
</dbReference>
<evidence type="ECO:0000256" key="13">
    <source>
        <dbReference type="SAM" id="Phobius"/>
    </source>
</evidence>
<dbReference type="eggNOG" id="COG2972">
    <property type="taxonomic scope" value="Bacteria"/>
</dbReference>
<dbReference type="Gene3D" id="1.10.287.130">
    <property type="match status" value="1"/>
</dbReference>
<evidence type="ECO:0000313" key="17">
    <source>
        <dbReference type="Proteomes" id="UP000006094"/>
    </source>
</evidence>
<feature type="domain" description="Response regulatory" evidence="15">
    <location>
        <begin position="711"/>
        <end position="827"/>
    </location>
</feature>
<evidence type="ECO:0000256" key="8">
    <source>
        <dbReference type="ARBA" id="ARBA00022777"/>
    </source>
</evidence>
<evidence type="ECO:0000259" key="15">
    <source>
        <dbReference type="PROSITE" id="PS50110"/>
    </source>
</evidence>
<dbReference type="CDD" id="cd17574">
    <property type="entry name" value="REC_OmpR"/>
    <property type="match status" value="1"/>
</dbReference>
<comment type="subcellular location">
    <subcellularLocation>
        <location evidence="2">Cell membrane</location>
    </subcellularLocation>
</comment>
<dbReference type="InterPro" id="IPR001789">
    <property type="entry name" value="Sig_transdc_resp-reg_receiver"/>
</dbReference>
<evidence type="ECO:0000256" key="6">
    <source>
        <dbReference type="ARBA" id="ARBA00022679"/>
    </source>
</evidence>
<dbReference type="AlphaFoldDB" id="K0B0Q2"/>
<dbReference type="HOGENOM" id="CLU_011115_1_0_9"/>
<dbReference type="PANTHER" id="PTHR43547:SF2">
    <property type="entry name" value="HYBRID SIGNAL TRANSDUCTION HISTIDINE KINASE C"/>
    <property type="match status" value="1"/>
</dbReference>
<dbReference type="Gene3D" id="3.30.565.10">
    <property type="entry name" value="Histidine kinase-like ATPase, C-terminal domain"/>
    <property type="match status" value="2"/>
</dbReference>
<dbReference type="GO" id="GO:0005524">
    <property type="term" value="F:ATP binding"/>
    <property type="evidence" value="ECO:0007669"/>
    <property type="project" value="UniProtKB-KW"/>
</dbReference>
<feature type="transmembrane region" description="Helical" evidence="13">
    <location>
        <begin position="346"/>
        <end position="367"/>
    </location>
</feature>
<keyword evidence="9" id="KW-0067">ATP-binding</keyword>
<comment type="catalytic activity">
    <reaction evidence="1">
        <text>ATP + protein L-histidine = ADP + protein N-phospho-L-histidine.</text>
        <dbReference type="EC" id="2.7.13.3"/>
    </reaction>
</comment>
<feature type="transmembrane region" description="Helical" evidence="13">
    <location>
        <begin position="317"/>
        <end position="334"/>
    </location>
</feature>
<gene>
    <name evidence="16" type="ordered locus">Curi_c21000</name>
</gene>
<feature type="transmembrane region" description="Helical" evidence="13">
    <location>
        <begin position="227"/>
        <end position="245"/>
    </location>
</feature>
<dbReference type="SMART" id="SM00388">
    <property type="entry name" value="HisKA"/>
    <property type="match status" value="1"/>
</dbReference>
<evidence type="ECO:0000313" key="16">
    <source>
        <dbReference type="EMBL" id="AFS79104.1"/>
    </source>
</evidence>
<dbReference type="Proteomes" id="UP000006094">
    <property type="component" value="Chromosome"/>
</dbReference>
<dbReference type="FunFam" id="3.30.565.10:FF:000023">
    <property type="entry name" value="PAS domain-containing sensor histidine kinase"/>
    <property type="match status" value="1"/>
</dbReference>
<sequence length="1039" mass="120200">MVIEKKIILIKNKLFPRNKNDLKIKYIISVIISLMITLLIIGNILKLNFLKSETNYIAENGILNIQNWDPAKEENIKLDGEWRFYPHTLLDPSQKETKDNLLEKYIEVPSSWESNGYINESGTYRLVIKVPEDRVYGIKTKTIRSASRIYFNGEEVMSMGNPSLDRENFNPESKYKIAMGSSSNKEIELVIQVSSYEYRVGGILKSIEFGTSETIMNTNNKDRAMDALIISVCLVLGIYFLLTYIQRQKEKHFGYFSGMCFFMGIYLSTMNEQLLDLVYTYDWIARIRIQILLMIMIMICVLKFIHHFFYEYVNKRTMGIIVKIMLMMIILTFNNPKNPLSITMGYVQAIVLTSLAISYGYIFWILLKAIYNKVDSLEYIIVITNAMFLYWITISIKIFFEIDLGHTSMILIFIIMISIALLMNRRLQLDYEQVNNLSEKLIMYDRLKDEFLAKASHELRTPLYIILNLTKFLLEGRKGSLNSKQQEDLYFIHQEGQRLSRLVEDLLDASQVKKGEIKLRLSPINPYTIVEDILKEMKILIPKDKQIILKNRIPKEFPALKLDSDKFRQIIYNLVHNAIKYTESGEVSITASLEYEQAIIKVSDTGIGIEEKYLKDVFNTFYQKNKNDKSNQGLGLGLSIVKQLVEGHGGNISVESVYKKGSTFKITLPIYEGEIEEKDKLMSYQYNTYEPETLLDLNMKKESENNIERQTVLIVDDEPLNQKVLEYVIDQMGLNTLIAYNGAETLDIIEKNKVDLIILDFMLPDMSGDEVCKKIRQKYTMAELPIMILTASGKTIDLMNAFDYGANDFQKKTSNTEELKTRINSLLLMKKSVEDGLKKEFQYFYSQISPHFLYNTLNTIIGLSYKDTNKARKALNNLSTYFRGKLDVHQSECLISLESELELVTAYLEIEQIRYGERLKVEYDIEGELRAMIPPLTLQPLVENSVNHGIKNKSDAGKIKISIYRERSGFISITIEDNGIGIDFEKQRELLSGKSQRIGFSNVMNKIKILKGAELTLESKPYEYTRVKIIIPETKNHER</sequence>
<dbReference type="InterPro" id="IPR005467">
    <property type="entry name" value="His_kinase_dom"/>
</dbReference>
<keyword evidence="6 16" id="KW-0808">Transferase</keyword>
<protein>
    <recommendedName>
        <fullName evidence="3">histidine kinase</fullName>
        <ecNumber evidence="3">2.7.13.3</ecNumber>
    </recommendedName>
</protein>
<dbReference type="InterPro" id="IPR003594">
    <property type="entry name" value="HATPase_dom"/>
</dbReference>
<dbReference type="PROSITE" id="PS50109">
    <property type="entry name" value="HIS_KIN"/>
    <property type="match status" value="1"/>
</dbReference>
<dbReference type="GO" id="GO:0000155">
    <property type="term" value="F:phosphorelay sensor kinase activity"/>
    <property type="evidence" value="ECO:0007669"/>
    <property type="project" value="InterPro"/>
</dbReference>
<dbReference type="SUPFAM" id="SSF55874">
    <property type="entry name" value="ATPase domain of HSP90 chaperone/DNA topoisomerase II/histidine kinase"/>
    <property type="match status" value="2"/>
</dbReference>
<feature type="domain" description="Histidine kinase" evidence="14">
    <location>
        <begin position="454"/>
        <end position="672"/>
    </location>
</feature>
<dbReference type="eggNOG" id="COG2205">
    <property type="taxonomic scope" value="Bacteria"/>
</dbReference>
<dbReference type="RefSeq" id="WP_014968240.1">
    <property type="nucleotide sequence ID" value="NC_018664.1"/>
</dbReference>
<keyword evidence="11 13" id="KW-0472">Membrane</keyword>
<feature type="transmembrane region" description="Helical" evidence="13">
    <location>
        <begin position="252"/>
        <end position="271"/>
    </location>
</feature>
<dbReference type="Pfam" id="PF07695">
    <property type="entry name" value="7TMR-DISM_7TM"/>
    <property type="match status" value="1"/>
</dbReference>
<dbReference type="GO" id="GO:0005886">
    <property type="term" value="C:plasma membrane"/>
    <property type="evidence" value="ECO:0007669"/>
    <property type="project" value="UniProtKB-SubCell"/>
</dbReference>
<dbReference type="InterPro" id="IPR008979">
    <property type="entry name" value="Galactose-bd-like_sf"/>
</dbReference>
<evidence type="ECO:0000256" key="3">
    <source>
        <dbReference type="ARBA" id="ARBA00012438"/>
    </source>
</evidence>
<keyword evidence="5 12" id="KW-0597">Phosphoprotein</keyword>
<dbReference type="PROSITE" id="PS50110">
    <property type="entry name" value="RESPONSE_REGULATORY"/>
    <property type="match status" value="1"/>
</dbReference>
<dbReference type="EMBL" id="CP003326">
    <property type="protein sequence ID" value="AFS79104.1"/>
    <property type="molecule type" value="Genomic_DNA"/>
</dbReference>
<evidence type="ECO:0000256" key="4">
    <source>
        <dbReference type="ARBA" id="ARBA00022475"/>
    </source>
</evidence>
<dbReference type="STRING" id="1128398.Curi_c21000"/>
<keyword evidence="7" id="KW-0547">Nucleotide-binding</keyword>
<accession>K0B0Q2</accession>
<evidence type="ECO:0000256" key="1">
    <source>
        <dbReference type="ARBA" id="ARBA00000085"/>
    </source>
</evidence>
<dbReference type="EC" id="2.7.13.3" evidence="3"/>
<dbReference type="InterPro" id="IPR004358">
    <property type="entry name" value="Sig_transdc_His_kin-like_C"/>
</dbReference>
<dbReference type="OrthoDB" id="9809348at2"/>
<keyword evidence="8 16" id="KW-0418">Kinase</keyword>
<evidence type="ECO:0000256" key="11">
    <source>
        <dbReference type="ARBA" id="ARBA00023136"/>
    </source>
</evidence>
<dbReference type="SUPFAM" id="SSF52172">
    <property type="entry name" value="CheY-like"/>
    <property type="match status" value="1"/>
</dbReference>
<dbReference type="Gene3D" id="2.60.120.260">
    <property type="entry name" value="Galactose-binding domain-like"/>
    <property type="match status" value="1"/>
</dbReference>
<evidence type="ECO:0000256" key="7">
    <source>
        <dbReference type="ARBA" id="ARBA00022741"/>
    </source>
</evidence>
<feature type="transmembrane region" description="Helical" evidence="13">
    <location>
        <begin position="26"/>
        <end position="45"/>
    </location>
</feature>